<evidence type="ECO:0000313" key="2">
    <source>
        <dbReference type="Proteomes" id="UP000001075"/>
    </source>
</evidence>
<evidence type="ECO:0000313" key="1">
    <source>
        <dbReference type="EMBL" id="EGV91147.1"/>
    </source>
</evidence>
<name>G3IQD6_CRIGR</name>
<dbReference type="EMBL" id="JH079643">
    <property type="protein sequence ID" value="EGV91147.1"/>
    <property type="molecule type" value="Genomic_DNA"/>
</dbReference>
<proteinExistence type="predicted"/>
<dbReference type="Proteomes" id="UP000001075">
    <property type="component" value="Unassembled WGS sequence"/>
</dbReference>
<dbReference type="InParanoid" id="G3IQD6"/>
<dbReference type="AlphaFoldDB" id="G3IQD6"/>
<reference evidence="2" key="1">
    <citation type="journal article" date="2011" name="Nat. Biotechnol.">
        <title>The genomic sequence of the Chinese hamster ovary (CHO)-K1 cell line.</title>
        <authorList>
            <person name="Xu X."/>
            <person name="Nagarajan H."/>
            <person name="Lewis N.E."/>
            <person name="Pan S."/>
            <person name="Cai Z."/>
            <person name="Liu X."/>
            <person name="Chen W."/>
            <person name="Xie M."/>
            <person name="Wang W."/>
            <person name="Hammond S."/>
            <person name="Andersen M.R."/>
            <person name="Neff N."/>
            <person name="Passarelli B."/>
            <person name="Koh W."/>
            <person name="Fan H.C."/>
            <person name="Wang J."/>
            <person name="Gui Y."/>
            <person name="Lee K.H."/>
            <person name="Betenbaugh M.J."/>
            <person name="Quake S.R."/>
            <person name="Famili I."/>
            <person name="Palsson B.O."/>
            <person name="Wang J."/>
        </authorList>
    </citation>
    <scope>NUCLEOTIDE SEQUENCE [LARGE SCALE GENOMIC DNA]</scope>
    <source>
        <strain evidence="2">CHO K1 cell line</strain>
    </source>
</reference>
<sequence length="69" mass="7668">MYRLCTGEHVAILNVFVLYSKYIFHLINGVTAKYNYSFKAQSVTNTSYVEDTVPFGAPRVSTKGLKGSA</sequence>
<gene>
    <name evidence="1" type="ORF">I79_026266</name>
</gene>
<organism evidence="1 2">
    <name type="scientific">Cricetulus griseus</name>
    <name type="common">Chinese hamster</name>
    <name type="synonym">Cricetulus barabensis griseus</name>
    <dbReference type="NCBI Taxonomy" id="10029"/>
    <lineage>
        <taxon>Eukaryota</taxon>
        <taxon>Metazoa</taxon>
        <taxon>Chordata</taxon>
        <taxon>Craniata</taxon>
        <taxon>Vertebrata</taxon>
        <taxon>Euteleostomi</taxon>
        <taxon>Mammalia</taxon>
        <taxon>Eutheria</taxon>
        <taxon>Euarchontoglires</taxon>
        <taxon>Glires</taxon>
        <taxon>Rodentia</taxon>
        <taxon>Myomorpha</taxon>
        <taxon>Muroidea</taxon>
        <taxon>Cricetidae</taxon>
        <taxon>Cricetinae</taxon>
        <taxon>Cricetulus</taxon>
    </lineage>
</organism>
<accession>G3IQD6</accession>
<protein>
    <submittedName>
        <fullName evidence="1">Uncharacterized protein</fullName>
    </submittedName>
</protein>